<keyword evidence="3" id="KW-1185">Reference proteome</keyword>
<gene>
    <name evidence="2" type="ORF">NDU88_007006</name>
</gene>
<evidence type="ECO:0000313" key="3">
    <source>
        <dbReference type="Proteomes" id="UP001066276"/>
    </source>
</evidence>
<evidence type="ECO:0000313" key="2">
    <source>
        <dbReference type="EMBL" id="KAJ1128630.1"/>
    </source>
</evidence>
<dbReference type="AlphaFoldDB" id="A0AAV7PSW4"/>
<sequence length="82" mass="9201">MRHLGPAWGAPGRGPTAVRPAVAFPPSLPMTSLCCRQKLKKRPRTRGCPGGKRIRNRAARRHLAQVRSPARDRGWDLVPTWR</sequence>
<name>A0AAV7PSW4_PLEWA</name>
<evidence type="ECO:0000256" key="1">
    <source>
        <dbReference type="SAM" id="MobiDB-lite"/>
    </source>
</evidence>
<organism evidence="2 3">
    <name type="scientific">Pleurodeles waltl</name>
    <name type="common">Iberian ribbed newt</name>
    <dbReference type="NCBI Taxonomy" id="8319"/>
    <lineage>
        <taxon>Eukaryota</taxon>
        <taxon>Metazoa</taxon>
        <taxon>Chordata</taxon>
        <taxon>Craniata</taxon>
        <taxon>Vertebrata</taxon>
        <taxon>Euteleostomi</taxon>
        <taxon>Amphibia</taxon>
        <taxon>Batrachia</taxon>
        <taxon>Caudata</taxon>
        <taxon>Salamandroidea</taxon>
        <taxon>Salamandridae</taxon>
        <taxon>Pleurodelinae</taxon>
        <taxon>Pleurodeles</taxon>
    </lineage>
</organism>
<proteinExistence type="predicted"/>
<accession>A0AAV7PSW4</accession>
<comment type="caution">
    <text evidence="2">The sequence shown here is derived from an EMBL/GenBank/DDBJ whole genome shotgun (WGS) entry which is preliminary data.</text>
</comment>
<reference evidence="2" key="1">
    <citation type="journal article" date="2022" name="bioRxiv">
        <title>Sequencing and chromosome-scale assembly of the giantPleurodeles waltlgenome.</title>
        <authorList>
            <person name="Brown T."/>
            <person name="Elewa A."/>
            <person name="Iarovenko S."/>
            <person name="Subramanian E."/>
            <person name="Araus A.J."/>
            <person name="Petzold A."/>
            <person name="Susuki M."/>
            <person name="Suzuki K.-i.T."/>
            <person name="Hayashi T."/>
            <person name="Toyoda A."/>
            <person name="Oliveira C."/>
            <person name="Osipova E."/>
            <person name="Leigh N.D."/>
            <person name="Simon A."/>
            <person name="Yun M.H."/>
        </authorList>
    </citation>
    <scope>NUCLEOTIDE SEQUENCE</scope>
    <source>
        <strain evidence="2">20211129_DDA</strain>
        <tissue evidence="2">Liver</tissue>
    </source>
</reference>
<feature type="region of interest" description="Disordered" evidence="1">
    <location>
        <begin position="60"/>
        <end position="82"/>
    </location>
</feature>
<evidence type="ECO:0008006" key="4">
    <source>
        <dbReference type="Google" id="ProtNLM"/>
    </source>
</evidence>
<protein>
    <recommendedName>
        <fullName evidence="4">Secreted protein</fullName>
    </recommendedName>
</protein>
<dbReference type="EMBL" id="JANPWB010000011">
    <property type="protein sequence ID" value="KAJ1128630.1"/>
    <property type="molecule type" value="Genomic_DNA"/>
</dbReference>
<dbReference type="Proteomes" id="UP001066276">
    <property type="component" value="Chromosome 7"/>
</dbReference>